<dbReference type="InterPro" id="IPR020845">
    <property type="entry name" value="AMP-binding_CS"/>
</dbReference>
<dbReference type="GO" id="GO:0019748">
    <property type="term" value="P:secondary metabolic process"/>
    <property type="evidence" value="ECO:0007669"/>
    <property type="project" value="TreeGrafter"/>
</dbReference>
<dbReference type="Pfam" id="PF13193">
    <property type="entry name" value="AMP-binding_C"/>
    <property type="match status" value="1"/>
</dbReference>
<dbReference type="SUPFAM" id="SSF56801">
    <property type="entry name" value="Acetyl-CoA synthetase-like"/>
    <property type="match status" value="1"/>
</dbReference>
<sequence>MAAAAAPPKRTPVAECDKILCKPGTPFELETVEIAGRPTTVWKNAPKSFRSYLLEKMDQYADRPFLNAPVPEPGNPEDREIFTFGEVKKYAVELAAWLVQRGTRQGDNVGVVGFNSAYWVIAWTAVHIIGAVPVMVNAATQPDSQVHCLKIARPAIVLCDAATAAALAPHQVTLADAGIQQIYSWQRTEHLGKILGIPFVDFKQLDVPPQLTQPILEGRGFGLEDQTPESDGNIFFTSGTTGYPKAVLSSQRAALHNVISSVYGFFRTGMRQGATVEQMQEMVLNAPPVQNVGLMGVPFFHVTGNLSILLKFFTDGNQLVLMRRWNVDEAVRLMVKYKVNVIGGVPAIVLAVMQSPKLPKDFPITGVSYGGAPSPERLAGDIKKRWPEIGLASAWGMTETNAPHTAIAGEDFVERPKSCGYPLPVAEVRIVDPDTRAVLKPYERGMIQARGMTMMKGYLNDAAANAKSFDKDGWFETGDAGYLDNDGFLFISDRFKDIVIRGGENISSEEVENAIYQDDRIAEAACVAVPDDLLGELVALAVSLRPGAKATPEEIMKMAAGRLRSHARPAFVWVSEELLPRNANGKLIKTEIKKTVRELYAKRPQQGARL</sequence>
<evidence type="ECO:0000259" key="2">
    <source>
        <dbReference type="Pfam" id="PF13193"/>
    </source>
</evidence>
<protein>
    <submittedName>
        <fullName evidence="3">Long-chain-fatty-acid--CoA ligase</fullName>
    </submittedName>
</protein>
<dbReference type="GO" id="GO:0016405">
    <property type="term" value="F:CoA-ligase activity"/>
    <property type="evidence" value="ECO:0007669"/>
    <property type="project" value="TreeGrafter"/>
</dbReference>
<organism evidence="3 4">
    <name type="scientific">Trichosporon asahii var. asahii (strain ATCC 90039 / CBS 2479 / JCM 2466 / KCTC 7840 / NBRC 103889/ NCYC 2677 / UAMH 7654)</name>
    <name type="common">Yeast</name>
    <dbReference type="NCBI Taxonomy" id="1186058"/>
    <lineage>
        <taxon>Eukaryota</taxon>
        <taxon>Fungi</taxon>
        <taxon>Dikarya</taxon>
        <taxon>Basidiomycota</taxon>
        <taxon>Agaricomycotina</taxon>
        <taxon>Tremellomycetes</taxon>
        <taxon>Trichosporonales</taxon>
        <taxon>Trichosporonaceae</taxon>
        <taxon>Trichosporon</taxon>
    </lineage>
</organism>
<gene>
    <name evidence="3" type="ORF">A1Q1_03973</name>
</gene>
<dbReference type="Pfam" id="PF00501">
    <property type="entry name" value="AMP-binding"/>
    <property type="match status" value="1"/>
</dbReference>
<feature type="domain" description="AMP-dependent synthetase/ligase" evidence="1">
    <location>
        <begin position="56"/>
        <end position="459"/>
    </location>
</feature>
<dbReference type="InterPro" id="IPR000873">
    <property type="entry name" value="AMP-dep_synth/lig_dom"/>
</dbReference>
<dbReference type="Gene3D" id="3.30.300.30">
    <property type="match status" value="1"/>
</dbReference>
<evidence type="ECO:0000313" key="3">
    <source>
        <dbReference type="EMBL" id="EJT52457.1"/>
    </source>
</evidence>
<accession>J6FBD4</accession>
<dbReference type="InterPro" id="IPR025110">
    <property type="entry name" value="AMP-bd_C"/>
</dbReference>
<dbReference type="AlphaFoldDB" id="J6FBD4"/>
<dbReference type="PANTHER" id="PTHR24096">
    <property type="entry name" value="LONG-CHAIN-FATTY-ACID--COA LIGASE"/>
    <property type="match status" value="1"/>
</dbReference>
<dbReference type="RefSeq" id="XP_014183824.1">
    <property type="nucleotide sequence ID" value="XM_014328349.1"/>
</dbReference>
<dbReference type="HOGENOM" id="CLU_000022_59_0_1"/>
<dbReference type="PANTHER" id="PTHR24096:SF393">
    <property type="entry name" value="LIGASE, PUTATIVE-RELATED"/>
    <property type="match status" value="1"/>
</dbReference>
<dbReference type="OrthoDB" id="10253115at2759"/>
<reference evidence="3 4" key="1">
    <citation type="journal article" date="2012" name="Eukaryot. Cell">
        <title>Draft genome sequence of CBS 2479, the standard type strain of Trichosporon asahii.</title>
        <authorList>
            <person name="Yang R.Y."/>
            <person name="Li H.T."/>
            <person name="Zhu H."/>
            <person name="Zhou G.P."/>
            <person name="Wang M."/>
            <person name="Wang L."/>
        </authorList>
    </citation>
    <scope>NUCLEOTIDE SEQUENCE [LARGE SCALE GENOMIC DNA]</scope>
    <source>
        <strain evidence="4">ATCC 90039 / CBS 2479 / JCM 2466 / KCTC 7840 / NCYC 2677 / UAMH 7654</strain>
    </source>
</reference>
<keyword evidence="3" id="KW-0436">Ligase</keyword>
<dbReference type="InterPro" id="IPR045851">
    <property type="entry name" value="AMP-bd_C_sf"/>
</dbReference>
<dbReference type="PROSITE" id="PS00455">
    <property type="entry name" value="AMP_BINDING"/>
    <property type="match status" value="1"/>
</dbReference>
<dbReference type="KEGG" id="tasa:A1Q1_03973"/>
<evidence type="ECO:0000259" key="1">
    <source>
        <dbReference type="Pfam" id="PF00501"/>
    </source>
</evidence>
<dbReference type="Gene3D" id="3.40.50.12780">
    <property type="entry name" value="N-terminal domain of ligase-like"/>
    <property type="match status" value="1"/>
</dbReference>
<dbReference type="VEuPathDB" id="FungiDB:A1Q1_03973"/>
<dbReference type="GeneID" id="25987486"/>
<dbReference type="InterPro" id="IPR042099">
    <property type="entry name" value="ANL_N_sf"/>
</dbReference>
<name>J6FBD4_TRIAS</name>
<dbReference type="EMBL" id="ALBS01000025">
    <property type="protein sequence ID" value="EJT52457.1"/>
    <property type="molecule type" value="Genomic_DNA"/>
</dbReference>
<proteinExistence type="predicted"/>
<comment type="caution">
    <text evidence="3">The sequence shown here is derived from an EMBL/GenBank/DDBJ whole genome shotgun (WGS) entry which is preliminary data.</text>
</comment>
<feature type="domain" description="AMP-binding enzyme C-terminal" evidence="2">
    <location>
        <begin position="510"/>
        <end position="586"/>
    </location>
</feature>
<dbReference type="Proteomes" id="UP000002748">
    <property type="component" value="Unassembled WGS sequence"/>
</dbReference>
<evidence type="ECO:0000313" key="4">
    <source>
        <dbReference type="Proteomes" id="UP000002748"/>
    </source>
</evidence>